<accession>A0A2S7K8H6</accession>
<name>A0A2S7K8H6_9PROT</name>
<feature type="transmembrane region" description="Helical" evidence="2">
    <location>
        <begin position="218"/>
        <end position="244"/>
    </location>
</feature>
<evidence type="ECO:0000256" key="1">
    <source>
        <dbReference type="SAM" id="MobiDB-lite"/>
    </source>
</evidence>
<proteinExistence type="predicted"/>
<reference evidence="3 4" key="1">
    <citation type="submission" date="2017-12" db="EMBL/GenBank/DDBJ databases">
        <authorList>
            <person name="Hurst M.R.H."/>
        </authorList>
    </citation>
    <scope>NUCLEOTIDE SEQUENCE [LARGE SCALE GENOMIC DNA]</scope>
    <source>
        <strain evidence="3 4">SY-3-19</strain>
    </source>
</reference>
<dbReference type="OrthoDB" id="9791851at2"/>
<dbReference type="Pfam" id="PF06123">
    <property type="entry name" value="CreD"/>
    <property type="match status" value="1"/>
</dbReference>
<organism evidence="3 4">
    <name type="scientific">Hyphococcus luteus</name>
    <dbReference type="NCBI Taxonomy" id="2058213"/>
    <lineage>
        <taxon>Bacteria</taxon>
        <taxon>Pseudomonadati</taxon>
        <taxon>Pseudomonadota</taxon>
        <taxon>Alphaproteobacteria</taxon>
        <taxon>Parvularculales</taxon>
        <taxon>Parvularculaceae</taxon>
        <taxon>Hyphococcus</taxon>
    </lineage>
</organism>
<keyword evidence="2" id="KW-1133">Transmembrane helix</keyword>
<evidence type="ECO:0000313" key="3">
    <source>
        <dbReference type="EMBL" id="PQA88783.1"/>
    </source>
</evidence>
<feature type="region of interest" description="Disordered" evidence="1">
    <location>
        <begin position="148"/>
        <end position="170"/>
    </location>
</feature>
<feature type="compositionally biased region" description="Basic residues" evidence="1">
    <location>
        <begin position="148"/>
        <end position="158"/>
    </location>
</feature>
<dbReference type="AlphaFoldDB" id="A0A2S7K8H6"/>
<feature type="transmembrane region" description="Helical" evidence="2">
    <location>
        <begin position="629"/>
        <end position="648"/>
    </location>
</feature>
<dbReference type="NCBIfam" id="NF008712">
    <property type="entry name" value="PRK11715.1-1"/>
    <property type="match status" value="1"/>
</dbReference>
<feature type="transmembrane region" description="Helical" evidence="2">
    <location>
        <begin position="553"/>
        <end position="571"/>
    </location>
</feature>
<keyword evidence="4" id="KW-1185">Reference proteome</keyword>
<feature type="transmembrane region" description="Helical" evidence="2">
    <location>
        <begin position="603"/>
        <end position="623"/>
    </location>
</feature>
<dbReference type="InterPro" id="IPR010364">
    <property type="entry name" value="Uncharacterised_IM_CreD"/>
</dbReference>
<evidence type="ECO:0008006" key="5">
    <source>
        <dbReference type="Google" id="ProtNLM"/>
    </source>
</evidence>
<dbReference type="PANTHER" id="PTHR30092:SF0">
    <property type="entry name" value="INNER MEMBRANE PROTEIN CRED"/>
    <property type="match status" value="1"/>
</dbReference>
<sequence>MVFRVDAVDGGEVRRRDVDNPVEPVAVLGKKPHAFESRHQDIGPIVPGLIFFRLLHHLVEKGVRIFGAHRMGEIAADVLGEGQRRHPHIVAADDLDAALMQRAGDGQRHQRAAIGDNHPPARQPGIQIIVHKHNIGARPVRAYSPCLRRKHAGRRRRSGPPAGTPPPRPIIAPINPPKFPFCAMAAPRSALSSQPRAGGEFRQGIFVEIKMEPHQRSLGLKLILVGALAFMLWIPAMLVHGLVFERSTRADSVREEIYGLTGGEQTISGPVIIAPALVDGGKRKDDGEPVLESMFFVFTPRALEIDAAVDASQRRRSIYEATVYDADIVVEGSFGPLLPPQLPSEIKAIHWDRAVMAVKFGANAALKGMRDKPRLFVDGEALDAAFEPGINLAALGRFGTEHALGAPGISTPFPVADPQQAFAFRLALPMSGGGALFFAPAGEETTVSMEANWPDPSFQGAYLPDAREIGAEGFTAEWRVPYLARSLPRSFPADSGLSRLDAGKTFGVRFIDAASPYQSVNRALKYALMFLGIVFLTFFLFEATTGARAHPAQYILLGLAQVIFYLLVLAFSEHVGFEAAFTGAAVATVGLSGIYAATVFHSLWRGVIAFAAFSAAYGLIYLLMKSEDYALMIGSVTAFGAIALTMYVTRKLDWYGGRDKA</sequence>
<keyword evidence="2" id="KW-0812">Transmembrane</keyword>
<evidence type="ECO:0000256" key="2">
    <source>
        <dbReference type="SAM" id="Phobius"/>
    </source>
</evidence>
<dbReference type="GO" id="GO:0005886">
    <property type="term" value="C:plasma membrane"/>
    <property type="evidence" value="ECO:0007669"/>
    <property type="project" value="TreeGrafter"/>
</dbReference>
<feature type="transmembrane region" description="Helical" evidence="2">
    <location>
        <begin position="577"/>
        <end position="596"/>
    </location>
</feature>
<dbReference type="EMBL" id="PJCH01000005">
    <property type="protein sequence ID" value="PQA88783.1"/>
    <property type="molecule type" value="Genomic_DNA"/>
</dbReference>
<dbReference type="PANTHER" id="PTHR30092">
    <property type="entry name" value="INNER MEMBRANE PROTEIN CRED"/>
    <property type="match status" value="1"/>
</dbReference>
<evidence type="ECO:0000313" key="4">
    <source>
        <dbReference type="Proteomes" id="UP000239504"/>
    </source>
</evidence>
<gene>
    <name evidence="3" type="ORF">CW354_06555</name>
</gene>
<feature type="transmembrane region" description="Helical" evidence="2">
    <location>
        <begin position="523"/>
        <end position="541"/>
    </location>
</feature>
<protein>
    <recommendedName>
        <fullName evidence="5">Cell envelope integrity protein CreD</fullName>
    </recommendedName>
</protein>
<comment type="caution">
    <text evidence="3">The sequence shown here is derived from an EMBL/GenBank/DDBJ whole genome shotgun (WGS) entry which is preliminary data.</text>
</comment>
<dbReference type="Proteomes" id="UP000239504">
    <property type="component" value="Unassembled WGS sequence"/>
</dbReference>
<keyword evidence="2" id="KW-0472">Membrane</keyword>